<dbReference type="EMBL" id="JBHUMR010000023">
    <property type="protein sequence ID" value="MFD2618623.1"/>
    <property type="molecule type" value="Genomic_DNA"/>
</dbReference>
<dbReference type="InterPro" id="IPR036390">
    <property type="entry name" value="WH_DNA-bd_sf"/>
</dbReference>
<keyword evidence="3" id="KW-0238">DNA-binding</keyword>
<accession>A0ABW5PUM5</accession>
<dbReference type="Gene3D" id="3.40.190.290">
    <property type="match status" value="1"/>
</dbReference>
<organism evidence="6 7">
    <name type="scientific">Terrilactibacillus laevilacticus</name>
    <dbReference type="NCBI Taxonomy" id="1380157"/>
    <lineage>
        <taxon>Bacteria</taxon>
        <taxon>Bacillati</taxon>
        <taxon>Bacillota</taxon>
        <taxon>Bacilli</taxon>
        <taxon>Bacillales</taxon>
        <taxon>Bacillaceae</taxon>
        <taxon>Terrilactibacillus</taxon>
    </lineage>
</organism>
<evidence type="ECO:0000256" key="4">
    <source>
        <dbReference type="ARBA" id="ARBA00023163"/>
    </source>
</evidence>
<keyword evidence="4" id="KW-0804">Transcription</keyword>
<evidence type="ECO:0000313" key="7">
    <source>
        <dbReference type="Proteomes" id="UP001597458"/>
    </source>
</evidence>
<comment type="caution">
    <text evidence="6">The sequence shown here is derived from an EMBL/GenBank/DDBJ whole genome shotgun (WGS) entry which is preliminary data.</text>
</comment>
<dbReference type="SUPFAM" id="SSF46785">
    <property type="entry name" value="Winged helix' DNA-binding domain"/>
    <property type="match status" value="1"/>
</dbReference>
<protein>
    <submittedName>
        <fullName evidence="6">LysR family transcriptional regulator</fullName>
    </submittedName>
</protein>
<dbReference type="Proteomes" id="UP001597458">
    <property type="component" value="Unassembled WGS sequence"/>
</dbReference>
<dbReference type="SUPFAM" id="SSF53850">
    <property type="entry name" value="Periplasmic binding protein-like II"/>
    <property type="match status" value="1"/>
</dbReference>
<proteinExistence type="inferred from homology"/>
<dbReference type="InterPro" id="IPR036388">
    <property type="entry name" value="WH-like_DNA-bd_sf"/>
</dbReference>
<dbReference type="PANTHER" id="PTHR30126">
    <property type="entry name" value="HTH-TYPE TRANSCRIPTIONAL REGULATOR"/>
    <property type="match status" value="1"/>
</dbReference>
<dbReference type="Pfam" id="PF00126">
    <property type="entry name" value="HTH_1"/>
    <property type="match status" value="1"/>
</dbReference>
<reference evidence="7" key="1">
    <citation type="journal article" date="2019" name="Int. J. Syst. Evol. Microbiol.">
        <title>The Global Catalogue of Microorganisms (GCM) 10K type strain sequencing project: providing services to taxonomists for standard genome sequencing and annotation.</title>
        <authorList>
            <consortium name="The Broad Institute Genomics Platform"/>
            <consortium name="The Broad Institute Genome Sequencing Center for Infectious Disease"/>
            <person name="Wu L."/>
            <person name="Ma J."/>
        </authorList>
    </citation>
    <scope>NUCLEOTIDE SEQUENCE [LARGE SCALE GENOMIC DNA]</scope>
    <source>
        <strain evidence="7">TISTR 2241</strain>
    </source>
</reference>
<comment type="similarity">
    <text evidence="1">Belongs to the LysR transcriptional regulatory family.</text>
</comment>
<feature type="domain" description="HTH lysR-type" evidence="5">
    <location>
        <begin position="1"/>
        <end position="60"/>
    </location>
</feature>
<gene>
    <name evidence="6" type="ORF">ACFSTF_15135</name>
</gene>
<evidence type="ECO:0000313" key="6">
    <source>
        <dbReference type="EMBL" id="MFD2618623.1"/>
    </source>
</evidence>
<dbReference type="CDD" id="cd05466">
    <property type="entry name" value="PBP2_LTTR_substrate"/>
    <property type="match status" value="1"/>
</dbReference>
<sequence length="305" mass="35583">MNKQGIEAFLAIVRNKSLTDAAESLFLSQSSLSHRLVQLEKEVGVGLIERGRGLRKITLTDAGEEFLKIARKWEELMEETALIQSRAIYLSLSIGAVDSVHRYILPPVYRTLSQYREKVNIRVRTQQSIELHQLFEMGEIDVAFTLLEHPIPNAIIEEFVSEEMIIVRKEEGSSKNYERILTIRDLDFSKQLFIDWGSAFRAWHENWINEHTDHHYPRIHLDTAQLLLTFMTLPGQWAIVPISMTRSFEKMKGFSIYRLDDPPPNRICYIIKPRFPKKHVIESLNILESCLEKVHKEDLKNVKRM</sequence>
<dbReference type="Pfam" id="PF03466">
    <property type="entry name" value="LysR_substrate"/>
    <property type="match status" value="1"/>
</dbReference>
<keyword evidence="7" id="KW-1185">Reference proteome</keyword>
<dbReference type="PANTHER" id="PTHR30126:SF40">
    <property type="entry name" value="HTH-TYPE TRANSCRIPTIONAL REGULATOR GLTR"/>
    <property type="match status" value="1"/>
</dbReference>
<dbReference type="PROSITE" id="PS50931">
    <property type="entry name" value="HTH_LYSR"/>
    <property type="match status" value="1"/>
</dbReference>
<dbReference type="PRINTS" id="PR00039">
    <property type="entry name" value="HTHLYSR"/>
</dbReference>
<dbReference type="Gene3D" id="1.10.10.10">
    <property type="entry name" value="Winged helix-like DNA-binding domain superfamily/Winged helix DNA-binding domain"/>
    <property type="match status" value="1"/>
</dbReference>
<evidence type="ECO:0000256" key="1">
    <source>
        <dbReference type="ARBA" id="ARBA00009437"/>
    </source>
</evidence>
<name>A0ABW5PUM5_9BACI</name>
<dbReference type="InterPro" id="IPR005119">
    <property type="entry name" value="LysR_subst-bd"/>
</dbReference>
<evidence type="ECO:0000256" key="3">
    <source>
        <dbReference type="ARBA" id="ARBA00023125"/>
    </source>
</evidence>
<keyword evidence="2" id="KW-0805">Transcription regulation</keyword>
<dbReference type="RefSeq" id="WP_141191740.1">
    <property type="nucleotide sequence ID" value="NZ_JBHUMR010000023.1"/>
</dbReference>
<evidence type="ECO:0000256" key="2">
    <source>
        <dbReference type="ARBA" id="ARBA00023015"/>
    </source>
</evidence>
<evidence type="ECO:0000259" key="5">
    <source>
        <dbReference type="PROSITE" id="PS50931"/>
    </source>
</evidence>
<dbReference type="InterPro" id="IPR000847">
    <property type="entry name" value="LysR_HTH_N"/>
</dbReference>